<comment type="caution">
    <text evidence="1">The sequence shown here is derived from an EMBL/GenBank/DDBJ whole genome shotgun (WGS) entry which is preliminary data.</text>
</comment>
<accession>A0A5C5ZEK5</accession>
<dbReference type="RefSeq" id="WP_146402919.1">
    <property type="nucleotide sequence ID" value="NZ_SJPJ01000001.1"/>
</dbReference>
<sequence length="269" mass="29532">MKSRSIVYLSASCFSLVLGIVIGTSVRAQEEFADNAPLPPSMPSVSASSLRAEALRALQEGDSARAVLAADAIVRQHGDEPRSIRLAADIYLRSGKVTWAVRMFDRYLKAEPEQRPELWQRGIALCFAGDYEQAAEQFEAHRNVNPNDVENAAWHFLCIAKLKSFDDAKKNVLPAPGDRRVPMAEILAMFSSDDIASVDAKVTSLAAGSDERKEAAFYGDLYQGIYADARGDSILAETLVTRASQHAPHNYMGDIARVYARRLALNATR</sequence>
<evidence type="ECO:0000313" key="1">
    <source>
        <dbReference type="EMBL" id="TWT84973.1"/>
    </source>
</evidence>
<organism evidence="1 2">
    <name type="scientific">Novipirellula herctigrandis</name>
    <dbReference type="NCBI Taxonomy" id="2527986"/>
    <lineage>
        <taxon>Bacteria</taxon>
        <taxon>Pseudomonadati</taxon>
        <taxon>Planctomycetota</taxon>
        <taxon>Planctomycetia</taxon>
        <taxon>Pirellulales</taxon>
        <taxon>Pirellulaceae</taxon>
        <taxon>Novipirellula</taxon>
    </lineage>
</organism>
<dbReference type="EMBL" id="SJPJ01000001">
    <property type="protein sequence ID" value="TWT84973.1"/>
    <property type="molecule type" value="Genomic_DNA"/>
</dbReference>
<dbReference type="Gene3D" id="1.25.40.10">
    <property type="entry name" value="Tetratricopeptide repeat domain"/>
    <property type="match status" value="1"/>
</dbReference>
<dbReference type="PANTHER" id="PTHR47908:SF2">
    <property type="entry name" value="TETRATRICOPEPTIDE REPEAT (TPR)-LIKE SUPERFAMILY PROTEIN"/>
    <property type="match status" value="1"/>
</dbReference>
<gene>
    <name evidence="1" type="ORF">CA13_64550</name>
</gene>
<dbReference type="SUPFAM" id="SSF48452">
    <property type="entry name" value="TPR-like"/>
    <property type="match status" value="1"/>
</dbReference>
<dbReference type="InterPro" id="IPR011990">
    <property type="entry name" value="TPR-like_helical_dom_sf"/>
</dbReference>
<keyword evidence="2" id="KW-1185">Reference proteome</keyword>
<name>A0A5C5ZEK5_9BACT</name>
<dbReference type="OrthoDB" id="272871at2"/>
<dbReference type="AlphaFoldDB" id="A0A5C5ZEK5"/>
<dbReference type="Proteomes" id="UP000315010">
    <property type="component" value="Unassembled WGS sequence"/>
</dbReference>
<dbReference type="PANTHER" id="PTHR47908">
    <property type="match status" value="1"/>
</dbReference>
<protein>
    <submittedName>
        <fullName evidence="1">Uncharacterized protein</fullName>
    </submittedName>
</protein>
<proteinExistence type="predicted"/>
<evidence type="ECO:0000313" key="2">
    <source>
        <dbReference type="Proteomes" id="UP000315010"/>
    </source>
</evidence>
<reference evidence="1 2" key="1">
    <citation type="submission" date="2019-02" db="EMBL/GenBank/DDBJ databases">
        <title>Deep-cultivation of Planctomycetes and their phenomic and genomic characterization uncovers novel biology.</title>
        <authorList>
            <person name="Wiegand S."/>
            <person name="Jogler M."/>
            <person name="Boedeker C."/>
            <person name="Pinto D."/>
            <person name="Vollmers J."/>
            <person name="Rivas-Marin E."/>
            <person name="Kohn T."/>
            <person name="Peeters S.H."/>
            <person name="Heuer A."/>
            <person name="Rast P."/>
            <person name="Oberbeckmann S."/>
            <person name="Bunk B."/>
            <person name="Jeske O."/>
            <person name="Meyerdierks A."/>
            <person name="Storesund J.E."/>
            <person name="Kallscheuer N."/>
            <person name="Luecker S."/>
            <person name="Lage O.M."/>
            <person name="Pohl T."/>
            <person name="Merkel B.J."/>
            <person name="Hornburger P."/>
            <person name="Mueller R.-W."/>
            <person name="Bruemmer F."/>
            <person name="Labrenz M."/>
            <person name="Spormann A.M."/>
            <person name="Op Den Camp H."/>
            <person name="Overmann J."/>
            <person name="Amann R."/>
            <person name="Jetten M.S.M."/>
            <person name="Mascher T."/>
            <person name="Medema M.H."/>
            <person name="Devos D.P."/>
            <person name="Kaster A.-K."/>
            <person name="Ovreas L."/>
            <person name="Rohde M."/>
            <person name="Galperin M.Y."/>
            <person name="Jogler C."/>
        </authorList>
    </citation>
    <scope>NUCLEOTIDE SEQUENCE [LARGE SCALE GENOMIC DNA]</scope>
    <source>
        <strain evidence="1 2">CA13</strain>
    </source>
</reference>